<feature type="signal peptide" evidence="1">
    <location>
        <begin position="1"/>
        <end position="22"/>
    </location>
</feature>
<dbReference type="EMBL" id="CP020918">
    <property type="protein sequence ID" value="AWG21201.1"/>
    <property type="molecule type" value="Genomic_DNA"/>
</dbReference>
<keyword evidence="3" id="KW-1185">Reference proteome</keyword>
<evidence type="ECO:0000313" key="2">
    <source>
        <dbReference type="EMBL" id="AWG21201.1"/>
    </source>
</evidence>
<gene>
    <name evidence="2" type="ORF">FFWV33_06460</name>
</gene>
<organism evidence="2 3">
    <name type="scientific">Flavobacterium faecale</name>
    <dbReference type="NCBI Taxonomy" id="1355330"/>
    <lineage>
        <taxon>Bacteria</taxon>
        <taxon>Pseudomonadati</taxon>
        <taxon>Bacteroidota</taxon>
        <taxon>Flavobacteriia</taxon>
        <taxon>Flavobacteriales</taxon>
        <taxon>Flavobacteriaceae</taxon>
        <taxon>Flavobacterium</taxon>
    </lineage>
</organism>
<sequence>MRQRILTLAVPCLILASCSSVGRLETSDSPTGQYPETNPADIVVYATQPDTKYTVIGQVVASADAGSDAKVPVALLKKQAAKLGADAIVDLTLEIGMGYWTNAIKATGTAVKTNK</sequence>
<keyword evidence="1" id="KW-0732">Signal</keyword>
<name>A0A2S1LBT5_9FLAO</name>
<proteinExistence type="predicted"/>
<dbReference type="RefSeq" id="WP_108740151.1">
    <property type="nucleotide sequence ID" value="NZ_CP020918.1"/>
</dbReference>
<dbReference type="Proteomes" id="UP000244527">
    <property type="component" value="Chromosome"/>
</dbReference>
<evidence type="ECO:0000313" key="3">
    <source>
        <dbReference type="Proteomes" id="UP000244527"/>
    </source>
</evidence>
<evidence type="ECO:0000256" key="1">
    <source>
        <dbReference type="SAM" id="SignalP"/>
    </source>
</evidence>
<dbReference type="AlphaFoldDB" id="A0A2S1LBT5"/>
<dbReference type="KEGG" id="ffa:FFWV33_06460"/>
<protein>
    <submittedName>
        <fullName evidence="2">Uncharacterized protein</fullName>
    </submittedName>
</protein>
<dbReference type="OrthoDB" id="1373490at2"/>
<reference evidence="2 3" key="1">
    <citation type="submission" date="2017-04" db="EMBL/GenBank/DDBJ databases">
        <title>Compelte genome sequence of WV33.</title>
        <authorList>
            <person name="Lee P.C."/>
        </authorList>
    </citation>
    <scope>NUCLEOTIDE SEQUENCE [LARGE SCALE GENOMIC DNA]</scope>
    <source>
        <strain evidence="2 3">WV33</strain>
    </source>
</reference>
<dbReference type="InterPro" id="IPR035439">
    <property type="entry name" value="UPF0145_dom_sf"/>
</dbReference>
<dbReference type="SUPFAM" id="SSF117782">
    <property type="entry name" value="YbjQ-like"/>
    <property type="match status" value="1"/>
</dbReference>
<accession>A0A2S1LBT5</accession>
<dbReference type="PROSITE" id="PS51257">
    <property type="entry name" value="PROKAR_LIPOPROTEIN"/>
    <property type="match status" value="1"/>
</dbReference>
<feature type="chain" id="PRO_5015565784" evidence="1">
    <location>
        <begin position="23"/>
        <end position="115"/>
    </location>
</feature>